<evidence type="ECO:0000313" key="2">
    <source>
        <dbReference type="Proteomes" id="UP001339911"/>
    </source>
</evidence>
<protein>
    <submittedName>
        <fullName evidence="1">Uncharacterized protein</fullName>
    </submittedName>
</protein>
<gene>
    <name evidence="1" type="ORF">V1634_12490</name>
</gene>
<dbReference type="EMBL" id="JAZGQL010000008">
    <property type="protein sequence ID" value="MEE6307642.1"/>
    <property type="molecule type" value="Genomic_DNA"/>
</dbReference>
<comment type="caution">
    <text evidence="1">The sequence shown here is derived from an EMBL/GenBank/DDBJ whole genome shotgun (WGS) entry which is preliminary data.</text>
</comment>
<reference evidence="1 2" key="1">
    <citation type="submission" date="2024-01" db="EMBL/GenBank/DDBJ databases">
        <title>Genome insights into Plantactinospora veratri sp. nov.</title>
        <authorList>
            <person name="Wang L."/>
        </authorList>
    </citation>
    <scope>NUCLEOTIDE SEQUENCE [LARGE SCALE GENOMIC DNA]</scope>
    <source>
        <strain evidence="1 2">NEAU-FHS4</strain>
    </source>
</reference>
<name>A0ABU7SCI2_9ACTN</name>
<keyword evidence="2" id="KW-1185">Reference proteome</keyword>
<sequence>MIVPLRRTRRNLGALTVLSVGAALTGAPRWTVLVLALTCLAIPAAVGLHGGPALVRTLLLGGTGPRTRTGDLRRREEGLV</sequence>
<evidence type="ECO:0000313" key="1">
    <source>
        <dbReference type="EMBL" id="MEE6307642.1"/>
    </source>
</evidence>
<dbReference type="Proteomes" id="UP001339911">
    <property type="component" value="Unassembled WGS sequence"/>
</dbReference>
<organism evidence="1 2">
    <name type="scientific">Plantactinospora veratri</name>
    <dbReference type="NCBI Taxonomy" id="1436122"/>
    <lineage>
        <taxon>Bacteria</taxon>
        <taxon>Bacillati</taxon>
        <taxon>Actinomycetota</taxon>
        <taxon>Actinomycetes</taxon>
        <taxon>Micromonosporales</taxon>
        <taxon>Micromonosporaceae</taxon>
        <taxon>Plantactinospora</taxon>
    </lineage>
</organism>
<proteinExistence type="predicted"/>
<accession>A0ABU7SCI2</accession>
<dbReference type="RefSeq" id="WP_331207940.1">
    <property type="nucleotide sequence ID" value="NZ_JAZGQL010000008.1"/>
</dbReference>